<organism evidence="2 3">
    <name type="scientific">Reinekea marina</name>
    <dbReference type="NCBI Taxonomy" id="1310421"/>
    <lineage>
        <taxon>Bacteria</taxon>
        <taxon>Pseudomonadati</taxon>
        <taxon>Pseudomonadota</taxon>
        <taxon>Gammaproteobacteria</taxon>
        <taxon>Oceanospirillales</taxon>
        <taxon>Saccharospirillaceae</taxon>
        <taxon>Reinekea</taxon>
    </lineage>
</organism>
<dbReference type="Pfam" id="PF12975">
    <property type="entry name" value="DUF3859"/>
    <property type="match status" value="1"/>
</dbReference>
<name>A0ABV7WWN2_9GAMM</name>
<protein>
    <submittedName>
        <fullName evidence="2">DUF3859 domain-containing protein</fullName>
    </submittedName>
</protein>
<reference evidence="3" key="1">
    <citation type="journal article" date="2019" name="Int. J. Syst. Evol. Microbiol.">
        <title>The Global Catalogue of Microorganisms (GCM) 10K type strain sequencing project: providing services to taxonomists for standard genome sequencing and annotation.</title>
        <authorList>
            <consortium name="The Broad Institute Genomics Platform"/>
            <consortium name="The Broad Institute Genome Sequencing Center for Infectious Disease"/>
            <person name="Wu L."/>
            <person name="Ma J."/>
        </authorList>
    </citation>
    <scope>NUCLEOTIDE SEQUENCE [LARGE SCALE GENOMIC DNA]</scope>
    <source>
        <strain evidence="3">CECT 8288</strain>
    </source>
</reference>
<evidence type="ECO:0000313" key="2">
    <source>
        <dbReference type="EMBL" id="MFC3702280.1"/>
    </source>
</evidence>
<dbReference type="Proteomes" id="UP001595710">
    <property type="component" value="Unassembled WGS sequence"/>
</dbReference>
<accession>A0ABV7WWN2</accession>
<proteinExistence type="predicted"/>
<comment type="caution">
    <text evidence="2">The sequence shown here is derived from an EMBL/GenBank/DDBJ whole genome shotgun (WGS) entry which is preliminary data.</text>
</comment>
<sequence>MKRSKFSCTLLHHGIYTQWDEKSKQLPKLIEVTTDIPARENIEFGFIANFKKAKGLKFSYIIYHPDIPDEHGTILEPFTGDVYVRNNDWNFYLGDTLWQPLNTKLGHWRMVLELDGDILIEKTFIVDIEFKGERTLGHARNSFKPRKRW</sequence>
<dbReference type="InterPro" id="IPR024331">
    <property type="entry name" value="DUF3859"/>
</dbReference>
<keyword evidence="3" id="KW-1185">Reference proteome</keyword>
<evidence type="ECO:0000259" key="1">
    <source>
        <dbReference type="Pfam" id="PF12975"/>
    </source>
</evidence>
<feature type="domain" description="DUF3859" evidence="1">
    <location>
        <begin position="9"/>
        <end position="126"/>
    </location>
</feature>
<dbReference type="RefSeq" id="WP_290281405.1">
    <property type="nucleotide sequence ID" value="NZ_JAUFQI010000001.1"/>
</dbReference>
<dbReference type="Gene3D" id="2.60.40.2390">
    <property type="match status" value="1"/>
</dbReference>
<evidence type="ECO:0000313" key="3">
    <source>
        <dbReference type="Proteomes" id="UP001595710"/>
    </source>
</evidence>
<dbReference type="EMBL" id="JBHRYN010000012">
    <property type="protein sequence ID" value="MFC3702280.1"/>
    <property type="molecule type" value="Genomic_DNA"/>
</dbReference>
<gene>
    <name evidence="2" type="ORF">ACFOND_11565</name>
</gene>